<dbReference type="InterPro" id="IPR020904">
    <property type="entry name" value="Sc_DH/Rdtase_CS"/>
</dbReference>
<dbReference type="PROSITE" id="PS00061">
    <property type="entry name" value="ADH_SHORT"/>
    <property type="match status" value="1"/>
</dbReference>
<dbReference type="PANTHER" id="PTHR42879">
    <property type="entry name" value="3-OXOACYL-(ACYL-CARRIER-PROTEIN) REDUCTASE"/>
    <property type="match status" value="1"/>
</dbReference>
<reference evidence="4 5" key="1">
    <citation type="submission" date="2018-11" db="EMBL/GenBank/DDBJ databases">
        <title>Taxonoimc description of Halomarina strain SPP-AMP-1.</title>
        <authorList>
            <person name="Pal Y."/>
            <person name="Srinivasana K."/>
            <person name="Verma A."/>
            <person name="Kumar P."/>
        </authorList>
    </citation>
    <scope>NUCLEOTIDE SEQUENCE [LARGE SCALE GENOMIC DNA]</scope>
    <source>
        <strain evidence="4 5">SPP-AMP-1</strain>
    </source>
</reference>
<dbReference type="Gene3D" id="3.40.50.720">
    <property type="entry name" value="NAD(P)-binding Rossmann-like Domain"/>
    <property type="match status" value="1"/>
</dbReference>
<gene>
    <name evidence="4" type="ORF">EIK79_08060</name>
</gene>
<dbReference type="Proteomes" id="UP000282322">
    <property type="component" value="Unassembled WGS sequence"/>
</dbReference>
<dbReference type="NCBIfam" id="NF009466">
    <property type="entry name" value="PRK12826.1-2"/>
    <property type="match status" value="1"/>
</dbReference>
<protein>
    <submittedName>
        <fullName evidence="4">Beta-ketoacyl-ACP reductase</fullName>
    </submittedName>
</protein>
<dbReference type="GO" id="GO:0016491">
    <property type="term" value="F:oxidoreductase activity"/>
    <property type="evidence" value="ECO:0007669"/>
    <property type="project" value="UniProtKB-KW"/>
</dbReference>
<dbReference type="InterPro" id="IPR050259">
    <property type="entry name" value="SDR"/>
</dbReference>
<dbReference type="InterPro" id="IPR057326">
    <property type="entry name" value="KR_dom"/>
</dbReference>
<dbReference type="InterPro" id="IPR002347">
    <property type="entry name" value="SDR_fam"/>
</dbReference>
<keyword evidence="2" id="KW-0560">Oxidoreductase</keyword>
<organism evidence="4 5">
    <name type="scientific">Halocatena pleomorpha</name>
    <dbReference type="NCBI Taxonomy" id="1785090"/>
    <lineage>
        <taxon>Archaea</taxon>
        <taxon>Methanobacteriati</taxon>
        <taxon>Methanobacteriota</taxon>
        <taxon>Stenosarchaea group</taxon>
        <taxon>Halobacteria</taxon>
        <taxon>Halobacteriales</taxon>
        <taxon>Natronomonadaceae</taxon>
        <taxon>Halocatena</taxon>
    </lineage>
</organism>
<dbReference type="PRINTS" id="PR00081">
    <property type="entry name" value="GDHRDH"/>
</dbReference>
<accession>A0A3P3RCP6</accession>
<sequence>MYTDKTCVVTGASRGIGRGIAEELGRNGANVVVNYRTSERAAHEVVDTIEDAGANAIACRANVGKYDAVASMCDQIHDAFGAVDVLVNNAGITIDRTFENMTPAEWKSVVAVNLTGVFNCTHCLFEDLRRADNGRLINISSVVGQQGNHGQANYATTKSGLFGFTRTLALEMAQSGSTANCVAPGFVKTDMLKTVPDRVKTHLQERIPLDRFAEVEDVTGIVRFLAGPESSYMTGQVIGVNGGMEW</sequence>
<proteinExistence type="inferred from homology"/>
<dbReference type="OrthoDB" id="194879at2157"/>
<keyword evidence="5" id="KW-1185">Reference proteome</keyword>
<dbReference type="FunFam" id="3.40.50.720:FF:000173">
    <property type="entry name" value="3-oxoacyl-[acyl-carrier protein] reductase"/>
    <property type="match status" value="1"/>
</dbReference>
<evidence type="ECO:0000256" key="2">
    <source>
        <dbReference type="ARBA" id="ARBA00023002"/>
    </source>
</evidence>
<dbReference type="PRINTS" id="PR00080">
    <property type="entry name" value="SDRFAMILY"/>
</dbReference>
<evidence type="ECO:0000259" key="3">
    <source>
        <dbReference type="SMART" id="SM00822"/>
    </source>
</evidence>
<evidence type="ECO:0000313" key="4">
    <source>
        <dbReference type="EMBL" id="RRJ31175.1"/>
    </source>
</evidence>
<feature type="domain" description="Ketoreductase" evidence="3">
    <location>
        <begin position="5"/>
        <end position="190"/>
    </location>
</feature>
<dbReference type="GO" id="GO:0032787">
    <property type="term" value="P:monocarboxylic acid metabolic process"/>
    <property type="evidence" value="ECO:0007669"/>
    <property type="project" value="UniProtKB-ARBA"/>
</dbReference>
<name>A0A3P3RCP6_9EURY</name>
<evidence type="ECO:0000313" key="5">
    <source>
        <dbReference type="Proteomes" id="UP000282322"/>
    </source>
</evidence>
<dbReference type="InterPro" id="IPR036291">
    <property type="entry name" value="NAD(P)-bd_dom_sf"/>
</dbReference>
<dbReference type="PANTHER" id="PTHR42879:SF2">
    <property type="entry name" value="3-OXOACYL-[ACYL-CARRIER-PROTEIN] REDUCTASE FABG"/>
    <property type="match status" value="1"/>
</dbReference>
<dbReference type="EMBL" id="RRCH01000016">
    <property type="protein sequence ID" value="RRJ31175.1"/>
    <property type="molecule type" value="Genomic_DNA"/>
</dbReference>
<dbReference type="CDD" id="cd05333">
    <property type="entry name" value="BKR_SDR_c"/>
    <property type="match status" value="1"/>
</dbReference>
<comment type="caution">
    <text evidence="4">The sequence shown here is derived from an EMBL/GenBank/DDBJ whole genome shotgun (WGS) entry which is preliminary data.</text>
</comment>
<dbReference type="SUPFAM" id="SSF51735">
    <property type="entry name" value="NAD(P)-binding Rossmann-fold domains"/>
    <property type="match status" value="1"/>
</dbReference>
<dbReference type="AlphaFoldDB" id="A0A3P3RCP6"/>
<dbReference type="SMART" id="SM00822">
    <property type="entry name" value="PKS_KR"/>
    <property type="match status" value="1"/>
</dbReference>
<evidence type="ECO:0000256" key="1">
    <source>
        <dbReference type="ARBA" id="ARBA00006484"/>
    </source>
</evidence>
<dbReference type="RefSeq" id="WP_124954611.1">
    <property type="nucleotide sequence ID" value="NZ_RRCH01000016.1"/>
</dbReference>
<dbReference type="Pfam" id="PF13561">
    <property type="entry name" value="adh_short_C2"/>
    <property type="match status" value="1"/>
</dbReference>
<comment type="similarity">
    <text evidence="1">Belongs to the short-chain dehydrogenases/reductases (SDR) family.</text>
</comment>